<dbReference type="RefSeq" id="WP_013381112.1">
    <property type="nucleotide sequence ID" value="NZ_CP029487.1"/>
</dbReference>
<gene>
    <name evidence="9" type="ORF">CPZ25_006225</name>
</gene>
<dbReference type="PANTHER" id="PTHR23517:SF3">
    <property type="entry name" value="INTEGRAL MEMBRANE TRANSPORT PROTEIN"/>
    <property type="match status" value="1"/>
</dbReference>
<feature type="transmembrane region" description="Helical" evidence="7">
    <location>
        <begin position="290"/>
        <end position="308"/>
    </location>
</feature>
<feature type="transmembrane region" description="Helical" evidence="7">
    <location>
        <begin position="314"/>
        <end position="337"/>
    </location>
</feature>
<name>A0A4P9C637_EUBML</name>
<dbReference type="InterPro" id="IPR011701">
    <property type="entry name" value="MFS"/>
</dbReference>
<evidence type="ECO:0000256" key="4">
    <source>
        <dbReference type="ARBA" id="ARBA00022692"/>
    </source>
</evidence>
<feature type="transmembrane region" description="Helical" evidence="7">
    <location>
        <begin position="76"/>
        <end position="93"/>
    </location>
</feature>
<dbReference type="GeneID" id="68363833"/>
<evidence type="ECO:0000256" key="2">
    <source>
        <dbReference type="ARBA" id="ARBA00022448"/>
    </source>
</evidence>
<evidence type="ECO:0000256" key="6">
    <source>
        <dbReference type="ARBA" id="ARBA00023136"/>
    </source>
</evidence>
<protein>
    <submittedName>
        <fullName evidence="9">MFS transporter</fullName>
    </submittedName>
</protein>
<accession>A0A4P9C637</accession>
<evidence type="ECO:0000256" key="1">
    <source>
        <dbReference type="ARBA" id="ARBA00004651"/>
    </source>
</evidence>
<dbReference type="Proteomes" id="UP000218387">
    <property type="component" value="Chromosome"/>
</dbReference>
<keyword evidence="2" id="KW-0813">Transport</keyword>
<evidence type="ECO:0000256" key="7">
    <source>
        <dbReference type="SAM" id="Phobius"/>
    </source>
</evidence>
<dbReference type="GO" id="GO:0022857">
    <property type="term" value="F:transmembrane transporter activity"/>
    <property type="evidence" value="ECO:0007669"/>
    <property type="project" value="InterPro"/>
</dbReference>
<keyword evidence="6 7" id="KW-0472">Membrane</keyword>
<sequence>MDLKKKRYILMFFMGMLYSSQNVMPWFSTYYYKAMQGALGYTDGQLGMLITVFGIIAVFMYIIAGILSDRFPLKPLLLISSFGTGALILLMATLPSYPIMLAIQMGFAITVVCTFYGAFVKFTHTIGEEHEQGKMYGFMFAFNGLLGMTLGFIASGIYAGLSGAGDVEAFRYMLYLYAFFNILPGIVLLFFYNEKRDTYLTEEDQDEKFQLKYLGDVVKMPEVWLIALMGCCSYTFKCSASYFTPYLTDAFAIPVVMMNFIAIFRSYGVRIIMNPISGIFIDKMKSATKVMTVDFILGIIVIGITLLLPGSPSFAIIAVILLLMVAAIYNLSVPCWYTPITEARIPNKYYGTIVGIVSAVAFSPDAFFYLIGGNMLDKYGEAGYSYIFMLVLGIVTVGLLISIILRRMIQKKNTQQAL</sequence>
<dbReference type="SUPFAM" id="SSF103473">
    <property type="entry name" value="MFS general substrate transporter"/>
    <property type="match status" value="1"/>
</dbReference>
<dbReference type="EMBL" id="CP029487">
    <property type="protein sequence ID" value="QCT70938.1"/>
    <property type="molecule type" value="Genomic_DNA"/>
</dbReference>
<feature type="transmembrane region" description="Helical" evidence="7">
    <location>
        <begin position="250"/>
        <end position="269"/>
    </location>
</feature>
<feature type="transmembrane region" description="Helical" evidence="7">
    <location>
        <begin position="223"/>
        <end position="244"/>
    </location>
</feature>
<feature type="transmembrane region" description="Helical" evidence="7">
    <location>
        <begin position="44"/>
        <end position="64"/>
    </location>
</feature>
<feature type="transmembrane region" description="Helical" evidence="7">
    <location>
        <begin position="12"/>
        <end position="32"/>
    </location>
</feature>
<feature type="transmembrane region" description="Helical" evidence="7">
    <location>
        <begin position="349"/>
        <end position="371"/>
    </location>
</feature>
<evidence type="ECO:0000256" key="3">
    <source>
        <dbReference type="ARBA" id="ARBA00022475"/>
    </source>
</evidence>
<dbReference type="Pfam" id="PF07690">
    <property type="entry name" value="MFS_1"/>
    <property type="match status" value="1"/>
</dbReference>
<dbReference type="PROSITE" id="PS50850">
    <property type="entry name" value="MFS"/>
    <property type="match status" value="1"/>
</dbReference>
<feature type="transmembrane region" description="Helical" evidence="7">
    <location>
        <begin position="383"/>
        <end position="405"/>
    </location>
</feature>
<keyword evidence="4 7" id="KW-0812">Transmembrane</keyword>
<evidence type="ECO:0000313" key="9">
    <source>
        <dbReference type="EMBL" id="QCT70938.1"/>
    </source>
</evidence>
<dbReference type="Gene3D" id="1.20.1250.20">
    <property type="entry name" value="MFS general substrate transporter like domains"/>
    <property type="match status" value="2"/>
</dbReference>
<dbReference type="InterPro" id="IPR020846">
    <property type="entry name" value="MFS_dom"/>
</dbReference>
<dbReference type="AlphaFoldDB" id="A0A4P9C637"/>
<dbReference type="CDD" id="cd06174">
    <property type="entry name" value="MFS"/>
    <property type="match status" value="1"/>
</dbReference>
<dbReference type="InterPro" id="IPR036259">
    <property type="entry name" value="MFS_trans_sf"/>
</dbReference>
<keyword evidence="3" id="KW-1003">Cell membrane</keyword>
<feature type="transmembrane region" description="Helical" evidence="7">
    <location>
        <begin position="99"/>
        <end position="119"/>
    </location>
</feature>
<dbReference type="KEGG" id="emt:CPZ25_006225"/>
<keyword evidence="10" id="KW-1185">Reference proteome</keyword>
<dbReference type="PANTHER" id="PTHR23517">
    <property type="entry name" value="RESISTANCE PROTEIN MDTM, PUTATIVE-RELATED-RELATED"/>
    <property type="match status" value="1"/>
</dbReference>
<reference evidence="9 10" key="1">
    <citation type="submission" date="2018-05" db="EMBL/GenBank/DDBJ databases">
        <title>Genome comparison of Eubacterium sp.</title>
        <authorList>
            <person name="Feng Y."/>
            <person name="Sanchez-Andrea I."/>
            <person name="Stams A.J.M."/>
            <person name="De Vos W.M."/>
        </authorList>
    </citation>
    <scope>NUCLEOTIDE SEQUENCE [LARGE SCALE GENOMIC DNA]</scope>
    <source>
        <strain evidence="9 10">YI</strain>
    </source>
</reference>
<keyword evidence="5 7" id="KW-1133">Transmembrane helix</keyword>
<proteinExistence type="predicted"/>
<dbReference type="InterPro" id="IPR050171">
    <property type="entry name" value="MFS_Transporters"/>
</dbReference>
<evidence type="ECO:0000256" key="5">
    <source>
        <dbReference type="ARBA" id="ARBA00022989"/>
    </source>
</evidence>
<feature type="transmembrane region" description="Helical" evidence="7">
    <location>
        <begin position="172"/>
        <end position="192"/>
    </location>
</feature>
<evidence type="ECO:0000313" key="10">
    <source>
        <dbReference type="Proteomes" id="UP000218387"/>
    </source>
</evidence>
<dbReference type="GO" id="GO:0005886">
    <property type="term" value="C:plasma membrane"/>
    <property type="evidence" value="ECO:0007669"/>
    <property type="project" value="UniProtKB-SubCell"/>
</dbReference>
<feature type="transmembrane region" description="Helical" evidence="7">
    <location>
        <begin position="140"/>
        <end position="160"/>
    </location>
</feature>
<comment type="subcellular location">
    <subcellularLocation>
        <location evidence="1">Cell membrane</location>
        <topology evidence="1">Multi-pass membrane protein</topology>
    </subcellularLocation>
</comment>
<organism evidence="9 10">
    <name type="scientific">Eubacterium maltosivorans</name>
    <dbReference type="NCBI Taxonomy" id="2041044"/>
    <lineage>
        <taxon>Bacteria</taxon>
        <taxon>Bacillati</taxon>
        <taxon>Bacillota</taxon>
        <taxon>Clostridia</taxon>
        <taxon>Eubacteriales</taxon>
        <taxon>Eubacteriaceae</taxon>
        <taxon>Eubacterium</taxon>
    </lineage>
</organism>
<feature type="domain" description="Major facilitator superfamily (MFS) profile" evidence="8">
    <location>
        <begin position="8"/>
        <end position="410"/>
    </location>
</feature>
<evidence type="ECO:0000259" key="8">
    <source>
        <dbReference type="PROSITE" id="PS50850"/>
    </source>
</evidence>